<feature type="transmembrane region" description="Helical" evidence="1">
    <location>
        <begin position="126"/>
        <end position="148"/>
    </location>
</feature>
<proteinExistence type="predicted"/>
<evidence type="ECO:0000256" key="1">
    <source>
        <dbReference type="SAM" id="Phobius"/>
    </source>
</evidence>
<keyword evidence="4" id="KW-1185">Reference proteome</keyword>
<protein>
    <recommendedName>
        <fullName evidence="5">Mid2 domain-containing protein</fullName>
    </recommendedName>
</protein>
<dbReference type="AlphaFoldDB" id="A0A165DTR4"/>
<reference evidence="3 4" key="1">
    <citation type="journal article" date="2016" name="Mol. Biol. Evol.">
        <title>Comparative Genomics of Early-Diverging Mushroom-Forming Fungi Provides Insights into the Origins of Lignocellulose Decay Capabilities.</title>
        <authorList>
            <person name="Nagy L.G."/>
            <person name="Riley R."/>
            <person name="Tritt A."/>
            <person name="Adam C."/>
            <person name="Daum C."/>
            <person name="Floudas D."/>
            <person name="Sun H."/>
            <person name="Yadav J.S."/>
            <person name="Pangilinan J."/>
            <person name="Larsson K.H."/>
            <person name="Matsuura K."/>
            <person name="Barry K."/>
            <person name="Labutti K."/>
            <person name="Kuo R."/>
            <person name="Ohm R.A."/>
            <person name="Bhattacharya S.S."/>
            <person name="Shirouzu T."/>
            <person name="Yoshinaga Y."/>
            <person name="Martin F.M."/>
            <person name="Grigoriev I.V."/>
            <person name="Hibbett D.S."/>
        </authorList>
    </citation>
    <scope>NUCLEOTIDE SEQUENCE [LARGE SCALE GENOMIC DNA]</scope>
    <source>
        <strain evidence="3 4">HHB12029</strain>
    </source>
</reference>
<evidence type="ECO:0000313" key="3">
    <source>
        <dbReference type="EMBL" id="KZV85334.1"/>
    </source>
</evidence>
<dbReference type="Proteomes" id="UP000077266">
    <property type="component" value="Unassembled WGS sequence"/>
</dbReference>
<evidence type="ECO:0008006" key="5">
    <source>
        <dbReference type="Google" id="ProtNLM"/>
    </source>
</evidence>
<keyword evidence="1" id="KW-0472">Membrane</keyword>
<sequence>MRSVLVLAAALFVALARAQDNDVITPAIVDEDSITPLVTGTEDGGKIIPLVTPSLGDEITPTVTPVTHTICTSATAVATPGVYGVDIDPYNPPAGWDCVLTWPQGGGVWTVPIVPPTTHKNNIVKIVVPIVVAVAAALALLGIGLYAVRRRARRAHSTATTRPWFKRQGWVNGSKANVAEVDNKVAPAMTEV</sequence>
<dbReference type="InParanoid" id="A0A165DTR4"/>
<evidence type="ECO:0000256" key="2">
    <source>
        <dbReference type="SAM" id="SignalP"/>
    </source>
</evidence>
<keyword evidence="2" id="KW-0732">Signal</keyword>
<evidence type="ECO:0000313" key="4">
    <source>
        <dbReference type="Proteomes" id="UP000077266"/>
    </source>
</evidence>
<dbReference type="EMBL" id="KV426192">
    <property type="protein sequence ID" value="KZV85334.1"/>
    <property type="molecule type" value="Genomic_DNA"/>
</dbReference>
<feature type="chain" id="PRO_5007856827" description="Mid2 domain-containing protein" evidence="2">
    <location>
        <begin position="19"/>
        <end position="192"/>
    </location>
</feature>
<keyword evidence="1" id="KW-1133">Transmembrane helix</keyword>
<name>A0A165DTR4_EXIGL</name>
<dbReference type="OrthoDB" id="10604546at2759"/>
<feature type="signal peptide" evidence="2">
    <location>
        <begin position="1"/>
        <end position="18"/>
    </location>
</feature>
<organism evidence="3 4">
    <name type="scientific">Exidia glandulosa HHB12029</name>
    <dbReference type="NCBI Taxonomy" id="1314781"/>
    <lineage>
        <taxon>Eukaryota</taxon>
        <taxon>Fungi</taxon>
        <taxon>Dikarya</taxon>
        <taxon>Basidiomycota</taxon>
        <taxon>Agaricomycotina</taxon>
        <taxon>Agaricomycetes</taxon>
        <taxon>Auriculariales</taxon>
        <taxon>Exidiaceae</taxon>
        <taxon>Exidia</taxon>
    </lineage>
</organism>
<accession>A0A165DTR4</accession>
<keyword evidence="1" id="KW-0812">Transmembrane</keyword>
<gene>
    <name evidence="3" type="ORF">EXIGLDRAFT_841571</name>
</gene>